<keyword evidence="4 5" id="KW-0472">Membrane</keyword>
<feature type="domain" description="Translocation and assembly module TamB C-terminal" evidence="6">
    <location>
        <begin position="730"/>
        <end position="1059"/>
    </location>
</feature>
<comment type="caution">
    <text evidence="7">The sequence shown here is derived from an EMBL/GenBank/DDBJ whole genome shotgun (WGS) entry which is preliminary data.</text>
</comment>
<keyword evidence="2 5" id="KW-0812">Transmembrane</keyword>
<dbReference type="Proteomes" id="UP000669605">
    <property type="component" value="Unassembled WGS sequence"/>
</dbReference>
<keyword evidence="8" id="KW-1185">Reference proteome</keyword>
<evidence type="ECO:0000259" key="6">
    <source>
        <dbReference type="Pfam" id="PF04357"/>
    </source>
</evidence>
<accession>A0ABX1QKW2</accession>
<evidence type="ECO:0000313" key="7">
    <source>
        <dbReference type="EMBL" id="NMH16566.1"/>
    </source>
</evidence>
<dbReference type="RefSeq" id="WP_169115800.1">
    <property type="nucleotide sequence ID" value="NZ_JAAAUB010000006.1"/>
</dbReference>
<feature type="transmembrane region" description="Helical" evidence="5">
    <location>
        <begin position="14"/>
        <end position="34"/>
    </location>
</feature>
<gene>
    <name evidence="7" type="ORF">GV368_05490</name>
</gene>
<protein>
    <recommendedName>
        <fullName evidence="6">Translocation and assembly module TamB C-terminal domain-containing protein</fullName>
    </recommendedName>
</protein>
<reference evidence="7 8" key="1">
    <citation type="journal article" date="2020" name="Curr. Microbiol.">
        <title>Tepidiphilus baoligensis sp. nov., a Novel Bacterium of the Family Hydrogenophilaceae Isolated from an Oil Reservoir.</title>
        <authorList>
            <person name="Zhang X."/>
            <person name="Wang G."/>
            <person name="Ma X."/>
            <person name="Yu J."/>
            <person name="You J."/>
            <person name="Xue Y."/>
            <person name="Ma Y."/>
        </authorList>
    </citation>
    <scope>NUCLEOTIDE SEQUENCE [LARGE SCALE GENOMIC DNA]</scope>
    <source>
        <strain evidence="7 8">B18-69</strain>
    </source>
</reference>
<evidence type="ECO:0000313" key="8">
    <source>
        <dbReference type="Proteomes" id="UP000669605"/>
    </source>
</evidence>
<proteinExistence type="predicted"/>
<evidence type="ECO:0000256" key="2">
    <source>
        <dbReference type="ARBA" id="ARBA00022692"/>
    </source>
</evidence>
<dbReference type="Pfam" id="PF04357">
    <property type="entry name" value="TamB"/>
    <property type="match status" value="1"/>
</dbReference>
<evidence type="ECO:0000256" key="4">
    <source>
        <dbReference type="ARBA" id="ARBA00023136"/>
    </source>
</evidence>
<dbReference type="PANTHER" id="PTHR36985">
    <property type="entry name" value="TRANSLOCATION AND ASSEMBLY MODULE SUBUNIT TAMB"/>
    <property type="match status" value="1"/>
</dbReference>
<keyword evidence="3 5" id="KW-1133">Transmembrane helix</keyword>
<evidence type="ECO:0000256" key="1">
    <source>
        <dbReference type="ARBA" id="ARBA00004167"/>
    </source>
</evidence>
<dbReference type="EMBL" id="JAAAUB010000006">
    <property type="protein sequence ID" value="NMH16566.1"/>
    <property type="molecule type" value="Genomic_DNA"/>
</dbReference>
<sequence>MAARKHWIRLARSFSWALGLLVPGIFFALAWVFFTTSGTQIVVRMGVRLIPELRIEAVEGSLWQGMRLKGVAYDDDAGLRVTAQEIVLAVDWPALRAPLARLRTLALTGVRVDLPQGEAQTNEDEPFVLPVFTLPAPPLPVSLPAIDVASLLVRLPSGETLEFASIGARLRWEADGAIFYHARLDGLAGEVSGVHFAELGATVSGDGQRFRMDDLAGTILGARISARLDAEPRDEGIAWDAAMELSAVDLAALRPWLASPLNGSIGAKLTTRGYWGTAPLAVQLSVSELNGAIEGRPLAGRMELDLEGDRLRLRPAELTLGENSVWLEGTASPPFDLAYRLRLPQLAALPLPGGLIPPIQGSLAGEGRIAGTLDRPEVQGQLEGRALSLAEWTLAAFSLRAEVRQDRLELATTLRDLKGAGRHVRSANLSARGRMAGHALTLTLDSDVGRVALGLQGALQENRWNGTLERLILNGTPGGDWHLKAPASLRMHALRISLRPACFAPTKLPFAASAETLRKSELCLRAETKDDGQQRALLEATLPLALLDALLPPTLSLPSSSASLRAEAELGPTPELNVQVHVPDDEVHLHAPASQPLALPYRDVAAHLTVRDKRLKLEFTGTLTQRLFLEGNIQAQLEGRRSLEGLLSVRAPQLSWLGEFAPEQIALDGSLDGSVRVSGTVDTPLPQAEFVLDLSRLELPPTGVRYVDGRLHLRVDPSRRVALEGSLAGASGGSLHLNGVALLADLPQWQARLDLQGEALPVLRTPELTVDASPNLHLTADERMALLRGHLLLPRAEAKIRTLPEGAVKESADLRVVGQSPPPAPYPLGVDVDVVLGERVSLEGFGFSTKLSGNLRLRGDGHLPLAAFGEVSLREGRYEAYGQALQIARGRLLFTGALDNPILEVRAERTVGAYLAGLELLGSLQQPRSRVYAQPALPEAEALSLLLTGHRLSQVRGGEAQLLLGALSSLGVNRGEQIAREIGLALGLDEVGLSNESGNGSSQLTLGKRLGPDLLVRYAIGVTDGVGKVITEYRLSRHLRIELFSSPTSQGGDLIYRIER</sequence>
<name>A0ABX1QKW2_9PROT</name>
<evidence type="ECO:0000256" key="3">
    <source>
        <dbReference type="ARBA" id="ARBA00022989"/>
    </source>
</evidence>
<comment type="subcellular location">
    <subcellularLocation>
        <location evidence="1">Membrane</location>
        <topology evidence="1">Single-pass membrane protein</topology>
    </subcellularLocation>
</comment>
<evidence type="ECO:0000256" key="5">
    <source>
        <dbReference type="SAM" id="Phobius"/>
    </source>
</evidence>
<organism evidence="7 8">
    <name type="scientific">Tepidiphilus baoligensis</name>
    <dbReference type="NCBI Taxonomy" id="2698687"/>
    <lineage>
        <taxon>Bacteria</taxon>
        <taxon>Pseudomonadati</taxon>
        <taxon>Pseudomonadota</taxon>
        <taxon>Hydrogenophilia</taxon>
        <taxon>Hydrogenophilales</taxon>
        <taxon>Hydrogenophilaceae</taxon>
        <taxon>Tepidiphilus</taxon>
    </lineage>
</organism>
<dbReference type="InterPro" id="IPR007452">
    <property type="entry name" value="TamB_C"/>
</dbReference>
<dbReference type="PANTHER" id="PTHR36985:SF1">
    <property type="entry name" value="TRANSLOCATION AND ASSEMBLY MODULE SUBUNIT TAMB"/>
    <property type="match status" value="1"/>
</dbReference>